<gene>
    <name evidence="2" type="ORF">X975_18368</name>
</gene>
<accession>A0A087T5Y4</accession>
<feature type="chain" id="PRO_5001829360" evidence="1">
    <location>
        <begin position="18"/>
        <end position="104"/>
    </location>
</feature>
<protein>
    <submittedName>
        <fullName evidence="2">Uncharacterized protein</fullName>
    </submittedName>
</protein>
<feature type="non-terminal residue" evidence="2">
    <location>
        <position position="104"/>
    </location>
</feature>
<dbReference type="AlphaFoldDB" id="A0A087T5Y4"/>
<proteinExistence type="predicted"/>
<reference evidence="2 3" key="1">
    <citation type="submission" date="2013-11" db="EMBL/GenBank/DDBJ databases">
        <title>Genome sequencing of Stegodyphus mimosarum.</title>
        <authorList>
            <person name="Bechsgaard J."/>
        </authorList>
    </citation>
    <scope>NUCLEOTIDE SEQUENCE [LARGE SCALE GENOMIC DNA]</scope>
</reference>
<organism evidence="2 3">
    <name type="scientific">Stegodyphus mimosarum</name>
    <name type="common">African social velvet spider</name>
    <dbReference type="NCBI Taxonomy" id="407821"/>
    <lineage>
        <taxon>Eukaryota</taxon>
        <taxon>Metazoa</taxon>
        <taxon>Ecdysozoa</taxon>
        <taxon>Arthropoda</taxon>
        <taxon>Chelicerata</taxon>
        <taxon>Arachnida</taxon>
        <taxon>Araneae</taxon>
        <taxon>Araneomorphae</taxon>
        <taxon>Entelegynae</taxon>
        <taxon>Eresoidea</taxon>
        <taxon>Eresidae</taxon>
        <taxon>Stegodyphus</taxon>
    </lineage>
</organism>
<evidence type="ECO:0000313" key="2">
    <source>
        <dbReference type="EMBL" id="KFM60523.1"/>
    </source>
</evidence>
<evidence type="ECO:0000256" key="1">
    <source>
        <dbReference type="SAM" id="SignalP"/>
    </source>
</evidence>
<dbReference type="OrthoDB" id="6421614at2759"/>
<dbReference type="Proteomes" id="UP000054359">
    <property type="component" value="Unassembled WGS sequence"/>
</dbReference>
<name>A0A087T5Y4_STEMI</name>
<sequence>MGLLFLMMFLTASCVFAEETSASESSEESPFPNSEETNGFDIPHRFYSGANRIIDPLGKRALSFFAHWKPYYSGVPAINTRSDIVTAVTRGGHTRPLGQPLRWG</sequence>
<keyword evidence="3" id="KW-1185">Reference proteome</keyword>
<feature type="signal peptide" evidence="1">
    <location>
        <begin position="1"/>
        <end position="17"/>
    </location>
</feature>
<evidence type="ECO:0000313" key="3">
    <source>
        <dbReference type="Proteomes" id="UP000054359"/>
    </source>
</evidence>
<dbReference type="EMBL" id="KK113587">
    <property type="protein sequence ID" value="KFM60523.1"/>
    <property type="molecule type" value="Genomic_DNA"/>
</dbReference>
<keyword evidence="1" id="KW-0732">Signal</keyword>